<protein>
    <submittedName>
        <fullName evidence="1">Uncharacterized protein</fullName>
    </submittedName>
</protein>
<sequence>MTKQFCGTQSTYTLKEKKEKKNYKTYRVLICVNMRSSNHTIYCWLILERSARLIIQIRTREIVSALHKLNVSVRTCSSQYRHKRLMDFTNAVLSQAEFFFPPFFFFPFLFREARLFRLSLGRRANFPGFVRGNERQSPGKGSGRDDELFRLDRLCVRTHIFRRFFGITRDVRLQYQPCHD</sequence>
<proteinExistence type="predicted"/>
<name>A0AAW2H0G6_9HYME</name>
<accession>A0AAW2H0G6</accession>
<dbReference type="AlphaFoldDB" id="A0AAW2H0G6"/>
<gene>
    <name evidence="1" type="ORF">PUN28_000664</name>
</gene>
<evidence type="ECO:0000313" key="2">
    <source>
        <dbReference type="Proteomes" id="UP001430953"/>
    </source>
</evidence>
<keyword evidence="2" id="KW-1185">Reference proteome</keyword>
<dbReference type="Proteomes" id="UP001430953">
    <property type="component" value="Unassembled WGS sequence"/>
</dbReference>
<reference evidence="1 2" key="1">
    <citation type="submission" date="2023-03" db="EMBL/GenBank/DDBJ databases">
        <title>High recombination rates correlate with genetic variation in Cardiocondyla obscurior ants.</title>
        <authorList>
            <person name="Errbii M."/>
        </authorList>
    </citation>
    <scope>NUCLEOTIDE SEQUENCE [LARGE SCALE GENOMIC DNA]</scope>
    <source>
        <strain evidence="1">Alpha-2009</strain>
        <tissue evidence="1">Whole body</tissue>
    </source>
</reference>
<dbReference type="EMBL" id="JADYXP020000001">
    <property type="protein sequence ID" value="KAL0133061.1"/>
    <property type="molecule type" value="Genomic_DNA"/>
</dbReference>
<comment type="caution">
    <text evidence="1">The sequence shown here is derived from an EMBL/GenBank/DDBJ whole genome shotgun (WGS) entry which is preliminary data.</text>
</comment>
<evidence type="ECO:0000313" key="1">
    <source>
        <dbReference type="EMBL" id="KAL0133061.1"/>
    </source>
</evidence>
<organism evidence="1 2">
    <name type="scientific">Cardiocondyla obscurior</name>
    <dbReference type="NCBI Taxonomy" id="286306"/>
    <lineage>
        <taxon>Eukaryota</taxon>
        <taxon>Metazoa</taxon>
        <taxon>Ecdysozoa</taxon>
        <taxon>Arthropoda</taxon>
        <taxon>Hexapoda</taxon>
        <taxon>Insecta</taxon>
        <taxon>Pterygota</taxon>
        <taxon>Neoptera</taxon>
        <taxon>Endopterygota</taxon>
        <taxon>Hymenoptera</taxon>
        <taxon>Apocrita</taxon>
        <taxon>Aculeata</taxon>
        <taxon>Formicoidea</taxon>
        <taxon>Formicidae</taxon>
        <taxon>Myrmicinae</taxon>
        <taxon>Cardiocondyla</taxon>
    </lineage>
</organism>